<gene>
    <name evidence="2" type="ORF">HNQ94_001934</name>
</gene>
<name>A0A841Q514_9BACI</name>
<organism evidence="2 3">
    <name type="scientific">Salirhabdus euzebyi</name>
    <dbReference type="NCBI Taxonomy" id="394506"/>
    <lineage>
        <taxon>Bacteria</taxon>
        <taxon>Bacillati</taxon>
        <taxon>Bacillota</taxon>
        <taxon>Bacilli</taxon>
        <taxon>Bacillales</taxon>
        <taxon>Bacillaceae</taxon>
        <taxon>Salirhabdus</taxon>
    </lineage>
</organism>
<dbReference type="Pfam" id="PF13798">
    <property type="entry name" value="PCYCGC"/>
    <property type="match status" value="1"/>
</dbReference>
<comment type="caution">
    <text evidence="2">The sequence shown here is derived from an EMBL/GenBank/DDBJ whole genome shotgun (WGS) entry which is preliminary data.</text>
</comment>
<feature type="signal peptide" evidence="1">
    <location>
        <begin position="1"/>
        <end position="19"/>
    </location>
</feature>
<accession>A0A841Q514</accession>
<dbReference type="AlphaFoldDB" id="A0A841Q514"/>
<keyword evidence="3" id="KW-1185">Reference proteome</keyword>
<keyword evidence="1" id="KW-0732">Signal</keyword>
<dbReference type="InterPro" id="IPR025673">
    <property type="entry name" value="PCYCGC"/>
</dbReference>
<protein>
    <submittedName>
        <fullName evidence="2">Na+-transporting methylmalonyl-CoA/oxaloacetate decarboxylase gamma subunit</fullName>
    </submittedName>
</protein>
<feature type="chain" id="PRO_5038591799" evidence="1">
    <location>
        <begin position="20"/>
        <end position="116"/>
    </location>
</feature>
<dbReference type="Proteomes" id="UP000581688">
    <property type="component" value="Unassembled WGS sequence"/>
</dbReference>
<dbReference type="EMBL" id="JACHGH010000005">
    <property type="protein sequence ID" value="MBB6453485.1"/>
    <property type="molecule type" value="Genomic_DNA"/>
</dbReference>
<reference evidence="2 3" key="1">
    <citation type="submission" date="2020-08" db="EMBL/GenBank/DDBJ databases">
        <title>Genomic Encyclopedia of Type Strains, Phase IV (KMG-IV): sequencing the most valuable type-strain genomes for metagenomic binning, comparative biology and taxonomic classification.</title>
        <authorList>
            <person name="Goeker M."/>
        </authorList>
    </citation>
    <scope>NUCLEOTIDE SEQUENCE [LARGE SCALE GENOMIC DNA]</scope>
    <source>
        <strain evidence="2 3">DSM 19612</strain>
    </source>
</reference>
<evidence type="ECO:0000313" key="3">
    <source>
        <dbReference type="Proteomes" id="UP000581688"/>
    </source>
</evidence>
<sequence length="116" mass="13033">MKRYFLVLGILIVALTACSNETKTETGHAHQEKNTSTALSYNIETDEWPPDVATFFQDEANHDVKEAYEIAIHHPELLSMMPCYCGCGEDGHTSNHDCFVDSRDNEIVYLDSMGFG</sequence>
<evidence type="ECO:0000313" key="2">
    <source>
        <dbReference type="EMBL" id="MBB6453485.1"/>
    </source>
</evidence>
<evidence type="ECO:0000256" key="1">
    <source>
        <dbReference type="SAM" id="SignalP"/>
    </source>
</evidence>
<dbReference type="PROSITE" id="PS51257">
    <property type="entry name" value="PROKAR_LIPOPROTEIN"/>
    <property type="match status" value="1"/>
</dbReference>
<proteinExistence type="predicted"/>